<dbReference type="GO" id="GO:0050660">
    <property type="term" value="F:flavin adenine dinucleotide binding"/>
    <property type="evidence" value="ECO:0007669"/>
    <property type="project" value="InterPro"/>
</dbReference>
<evidence type="ECO:0000256" key="5">
    <source>
        <dbReference type="ARBA" id="ARBA00023002"/>
    </source>
</evidence>
<evidence type="ECO:0000313" key="8">
    <source>
        <dbReference type="EMBL" id="VAW09764.1"/>
    </source>
</evidence>
<dbReference type="AlphaFoldDB" id="A0A3B0TMA3"/>
<dbReference type="InterPro" id="IPR037069">
    <property type="entry name" value="AcylCoA_DH/ox_N_sf"/>
</dbReference>
<feature type="domain" description="Acyl-CoA oxidase/dehydrogenase middle" evidence="6">
    <location>
        <begin position="125"/>
        <end position="218"/>
    </location>
</feature>
<protein>
    <submittedName>
        <fullName evidence="8">Acyl-CoA dehydrogenase</fullName>
    </submittedName>
</protein>
<reference evidence="8" key="1">
    <citation type="submission" date="2018-06" db="EMBL/GenBank/DDBJ databases">
        <authorList>
            <person name="Zhirakovskaya E."/>
        </authorList>
    </citation>
    <scope>NUCLEOTIDE SEQUENCE</scope>
</reference>
<proteinExistence type="inferred from homology"/>
<dbReference type="FunFam" id="2.40.110.10:FF:000002">
    <property type="entry name" value="Acyl-CoA dehydrogenase fadE12"/>
    <property type="match status" value="1"/>
</dbReference>
<comment type="cofactor">
    <cofactor evidence="1">
        <name>FAD</name>
        <dbReference type="ChEBI" id="CHEBI:57692"/>
    </cofactor>
</comment>
<accession>A0A3B0TMA3</accession>
<dbReference type="GO" id="GO:0033539">
    <property type="term" value="P:fatty acid beta-oxidation using acyl-CoA dehydrogenase"/>
    <property type="evidence" value="ECO:0007669"/>
    <property type="project" value="TreeGrafter"/>
</dbReference>
<name>A0A3B0TMA3_9ZZZZ</name>
<dbReference type="InterPro" id="IPR013786">
    <property type="entry name" value="AcylCoA_DH/ox_N"/>
</dbReference>
<dbReference type="InterPro" id="IPR006091">
    <property type="entry name" value="Acyl-CoA_Oxase/DH_mid-dom"/>
</dbReference>
<feature type="domain" description="Acyl-CoA dehydrogenase/oxidase N-terminal" evidence="7">
    <location>
        <begin position="8"/>
        <end position="121"/>
    </location>
</feature>
<dbReference type="SUPFAM" id="SSF56645">
    <property type="entry name" value="Acyl-CoA dehydrogenase NM domain-like"/>
    <property type="match status" value="1"/>
</dbReference>
<dbReference type="GO" id="GO:0005737">
    <property type="term" value="C:cytoplasm"/>
    <property type="evidence" value="ECO:0007669"/>
    <property type="project" value="TreeGrafter"/>
</dbReference>
<evidence type="ECO:0000256" key="3">
    <source>
        <dbReference type="ARBA" id="ARBA00022630"/>
    </source>
</evidence>
<evidence type="ECO:0000256" key="1">
    <source>
        <dbReference type="ARBA" id="ARBA00001974"/>
    </source>
</evidence>
<dbReference type="Gene3D" id="1.10.540.10">
    <property type="entry name" value="Acyl-CoA dehydrogenase/oxidase, N-terminal domain"/>
    <property type="match status" value="1"/>
</dbReference>
<dbReference type="InterPro" id="IPR009100">
    <property type="entry name" value="AcylCoA_DH/oxidase_NM_dom_sf"/>
</dbReference>
<sequence>MTDLPIYTEEHTMFRMIIREFVAAEMTPYVNEWDEAEEFPRGLYRKTGAVGMFGIGFDAEYGGLGHHDAVLLTILAEEVARCAAGGVGASLLSNYIGAPPIQNGGTDDVKGEILPGMLSGDLICALAITEPSGGSDVANLRTTAVRDGDDYIVNGSKTFITSGMRADYVTTAVRTGGPGASGVSLIVIPAPTPGFTRTPLKKMGWWCSDTATLYFDDCRVP</sequence>
<organism evidence="8">
    <name type="scientific">hydrothermal vent metagenome</name>
    <dbReference type="NCBI Taxonomy" id="652676"/>
    <lineage>
        <taxon>unclassified sequences</taxon>
        <taxon>metagenomes</taxon>
        <taxon>ecological metagenomes</taxon>
    </lineage>
</organism>
<evidence type="ECO:0000256" key="4">
    <source>
        <dbReference type="ARBA" id="ARBA00022827"/>
    </source>
</evidence>
<feature type="non-terminal residue" evidence="8">
    <location>
        <position position="221"/>
    </location>
</feature>
<dbReference type="Pfam" id="PF02770">
    <property type="entry name" value="Acyl-CoA_dh_M"/>
    <property type="match status" value="1"/>
</dbReference>
<keyword evidence="4" id="KW-0274">FAD</keyword>
<dbReference type="Pfam" id="PF02771">
    <property type="entry name" value="Acyl-CoA_dh_N"/>
    <property type="match status" value="1"/>
</dbReference>
<dbReference type="EMBL" id="UOEK01000647">
    <property type="protein sequence ID" value="VAW09764.1"/>
    <property type="molecule type" value="Genomic_DNA"/>
</dbReference>
<comment type="similarity">
    <text evidence="2">Belongs to the acyl-CoA dehydrogenase family.</text>
</comment>
<dbReference type="InterPro" id="IPR050741">
    <property type="entry name" value="Acyl-CoA_dehydrogenase"/>
</dbReference>
<evidence type="ECO:0000259" key="6">
    <source>
        <dbReference type="Pfam" id="PF02770"/>
    </source>
</evidence>
<dbReference type="PANTHER" id="PTHR48083">
    <property type="entry name" value="MEDIUM-CHAIN SPECIFIC ACYL-COA DEHYDROGENASE, MITOCHONDRIAL-RELATED"/>
    <property type="match status" value="1"/>
</dbReference>
<dbReference type="InterPro" id="IPR046373">
    <property type="entry name" value="Acyl-CoA_Oxase/DH_mid-dom_sf"/>
</dbReference>
<keyword evidence="3" id="KW-0285">Flavoprotein</keyword>
<dbReference type="GO" id="GO:0003995">
    <property type="term" value="F:acyl-CoA dehydrogenase activity"/>
    <property type="evidence" value="ECO:0007669"/>
    <property type="project" value="TreeGrafter"/>
</dbReference>
<gene>
    <name evidence="8" type="ORF">MNBD_ACTINO02-3141</name>
</gene>
<evidence type="ECO:0000259" key="7">
    <source>
        <dbReference type="Pfam" id="PF02771"/>
    </source>
</evidence>
<keyword evidence="5" id="KW-0560">Oxidoreductase</keyword>
<dbReference type="Gene3D" id="2.40.110.10">
    <property type="entry name" value="Butyryl-CoA Dehydrogenase, subunit A, domain 2"/>
    <property type="match status" value="1"/>
</dbReference>
<evidence type="ECO:0000256" key="2">
    <source>
        <dbReference type="ARBA" id="ARBA00009347"/>
    </source>
</evidence>
<dbReference type="PANTHER" id="PTHR48083:SF28">
    <property type="entry name" value="ACYL-COA DEHYDROGENASE FAMILY PROTEIN (AFU_ORTHOLOGUE AFUA_6G10880)-RELATED"/>
    <property type="match status" value="1"/>
</dbReference>